<organism evidence="2 3">
    <name type="scientific">Plasmodium vivax</name>
    <name type="common">malaria parasite P. vivax</name>
    <dbReference type="NCBI Taxonomy" id="5855"/>
    <lineage>
        <taxon>Eukaryota</taxon>
        <taxon>Sar</taxon>
        <taxon>Alveolata</taxon>
        <taxon>Apicomplexa</taxon>
        <taxon>Aconoidasida</taxon>
        <taxon>Haemosporida</taxon>
        <taxon>Plasmodiidae</taxon>
        <taxon>Plasmodium</taxon>
        <taxon>Plasmodium (Plasmodium)</taxon>
    </lineage>
</organism>
<proteinExistence type="predicted"/>
<evidence type="ECO:0000313" key="3">
    <source>
        <dbReference type="Proteomes" id="UP000779233"/>
    </source>
</evidence>
<dbReference type="EMBL" id="CAJZCX010000005">
    <property type="protein sequence ID" value="CAG9474528.1"/>
    <property type="molecule type" value="Genomic_DNA"/>
</dbReference>
<feature type="transmembrane region" description="Helical" evidence="1">
    <location>
        <begin position="239"/>
        <end position="261"/>
    </location>
</feature>
<dbReference type="Proteomes" id="UP000779233">
    <property type="component" value="Unassembled WGS sequence"/>
</dbReference>
<reference evidence="2" key="1">
    <citation type="submission" date="2021-09" db="EMBL/GenBank/DDBJ databases">
        <authorList>
            <consortium name="Pathogen Informatics"/>
        </authorList>
    </citation>
    <scope>NUCLEOTIDE SEQUENCE</scope>
    <source>
        <strain evidence="2">PvW1</strain>
    </source>
</reference>
<dbReference type="VEuPathDB" id="PlasmoDB:PVPAM_040011300"/>
<keyword evidence="1" id="KW-0812">Transmembrane</keyword>
<keyword evidence="1" id="KW-1133">Transmembrane helix</keyword>
<keyword evidence="1" id="KW-0472">Membrane</keyword>
<evidence type="ECO:0000313" key="2">
    <source>
        <dbReference type="EMBL" id="CAG9474528.1"/>
    </source>
</evidence>
<dbReference type="AlphaFoldDB" id="A0A8S4H5U3"/>
<evidence type="ECO:0000256" key="1">
    <source>
        <dbReference type="SAM" id="Phobius"/>
    </source>
</evidence>
<feature type="transmembrane region" description="Helical" evidence="1">
    <location>
        <begin position="163"/>
        <end position="184"/>
    </location>
</feature>
<protein>
    <submittedName>
        <fullName evidence="2">(malaria parasite P. vivax) hypothetical protein</fullName>
    </submittedName>
</protein>
<gene>
    <name evidence="2" type="ORF">PVW1_100009300</name>
</gene>
<name>A0A8S4H5U3_PLAVI</name>
<dbReference type="InterPro" id="IPR022139">
    <property type="entry name" value="Fam-L/Fam-M-like_plasmodium"/>
</dbReference>
<sequence length="292" mass="34527">MVLLGNNKIKDSIKSVVLLKIFMYTFLLWNPLNSSIGKFLEINYEGDGLLNITCSRLLAKHVLKNDSYKTQSRQKYTSNGINRNIINDAENKSTYSQIKKSYLNYLDLYRKDYKNRYSKKKGLSKLDCYYENKVFNKINNIFEISEYMKHKNKYYNKKIFKKYIIRLIIFAFIPFIGLIIPFFFSKYNPLIENWCFSTCRALDSSGQKPEVFDASAKIHEKRHRYLTYISKDTLGTIEIVNFVFLLSSIIIVVCVLLYIFLKFIKYTRLKDGKGKTGVKEYYRFCKELITAK</sequence>
<accession>A0A8S4H5U3</accession>
<comment type="caution">
    <text evidence="2">The sequence shown here is derived from an EMBL/GenBank/DDBJ whole genome shotgun (WGS) entry which is preliminary data.</text>
</comment>
<dbReference type="Pfam" id="PF12420">
    <property type="entry name" value="DUF3671"/>
    <property type="match status" value="1"/>
</dbReference>